<dbReference type="Proteomes" id="UP000054321">
    <property type="component" value="Unassembled WGS sequence"/>
</dbReference>
<reference evidence="1 2" key="1">
    <citation type="submission" date="2014-04" db="EMBL/GenBank/DDBJ databases">
        <authorList>
            <consortium name="DOE Joint Genome Institute"/>
            <person name="Kuo A."/>
            <person name="Martino E."/>
            <person name="Perotto S."/>
            <person name="Kohler A."/>
            <person name="Nagy L.G."/>
            <person name="Floudas D."/>
            <person name="Copeland A."/>
            <person name="Barry K.W."/>
            <person name="Cichocki N."/>
            <person name="Veneault-Fourrey C."/>
            <person name="LaButti K."/>
            <person name="Lindquist E.A."/>
            <person name="Lipzen A."/>
            <person name="Lundell T."/>
            <person name="Morin E."/>
            <person name="Murat C."/>
            <person name="Sun H."/>
            <person name="Tunlid A."/>
            <person name="Henrissat B."/>
            <person name="Grigoriev I.V."/>
            <person name="Hibbett D.S."/>
            <person name="Martin F."/>
            <person name="Nordberg H.P."/>
            <person name="Cantor M.N."/>
            <person name="Hua S.X."/>
        </authorList>
    </citation>
    <scope>NUCLEOTIDE SEQUENCE [LARGE SCALE GENOMIC DNA]</scope>
    <source>
        <strain evidence="1 2">Zn</strain>
    </source>
</reference>
<organism evidence="1 2">
    <name type="scientific">Oidiodendron maius (strain Zn)</name>
    <dbReference type="NCBI Taxonomy" id="913774"/>
    <lineage>
        <taxon>Eukaryota</taxon>
        <taxon>Fungi</taxon>
        <taxon>Dikarya</taxon>
        <taxon>Ascomycota</taxon>
        <taxon>Pezizomycotina</taxon>
        <taxon>Leotiomycetes</taxon>
        <taxon>Leotiomycetes incertae sedis</taxon>
        <taxon>Myxotrichaceae</taxon>
        <taxon>Oidiodendron</taxon>
    </lineage>
</organism>
<evidence type="ECO:0000313" key="2">
    <source>
        <dbReference type="Proteomes" id="UP000054321"/>
    </source>
</evidence>
<dbReference type="HOGENOM" id="CLU_060605_3_0_1"/>
<name>A0A0C3GE66_OIDMZ</name>
<reference evidence="2" key="2">
    <citation type="submission" date="2015-01" db="EMBL/GenBank/DDBJ databases">
        <title>Evolutionary Origins and Diversification of the Mycorrhizal Mutualists.</title>
        <authorList>
            <consortium name="DOE Joint Genome Institute"/>
            <consortium name="Mycorrhizal Genomics Consortium"/>
            <person name="Kohler A."/>
            <person name="Kuo A."/>
            <person name="Nagy L.G."/>
            <person name="Floudas D."/>
            <person name="Copeland A."/>
            <person name="Barry K.W."/>
            <person name="Cichocki N."/>
            <person name="Veneault-Fourrey C."/>
            <person name="LaButti K."/>
            <person name="Lindquist E.A."/>
            <person name="Lipzen A."/>
            <person name="Lundell T."/>
            <person name="Morin E."/>
            <person name="Murat C."/>
            <person name="Riley R."/>
            <person name="Ohm R."/>
            <person name="Sun H."/>
            <person name="Tunlid A."/>
            <person name="Henrissat B."/>
            <person name="Grigoriev I.V."/>
            <person name="Hibbett D.S."/>
            <person name="Martin F."/>
        </authorList>
    </citation>
    <scope>NUCLEOTIDE SEQUENCE [LARGE SCALE GENOMIC DNA]</scope>
    <source>
        <strain evidence="2">Zn</strain>
    </source>
</reference>
<dbReference type="Pfam" id="PF12138">
    <property type="entry name" value="Spherulin4"/>
    <property type="match status" value="1"/>
</dbReference>
<dbReference type="EMBL" id="KN832890">
    <property type="protein sequence ID" value="KIM94445.1"/>
    <property type="molecule type" value="Genomic_DNA"/>
</dbReference>
<keyword evidence="2" id="KW-1185">Reference proteome</keyword>
<dbReference type="OrthoDB" id="5342184at2759"/>
<dbReference type="InterPro" id="IPR021986">
    <property type="entry name" value="Spherulin4"/>
</dbReference>
<dbReference type="InParanoid" id="A0A0C3GE66"/>
<evidence type="ECO:0000313" key="1">
    <source>
        <dbReference type="EMBL" id="KIM94445.1"/>
    </source>
</evidence>
<sequence length="294" mass="31310">MQLSPLLFLAAGASATGILLPLYLYPSAIYNDGAANWKPVYDAIINNPSVNWQVIINPHNGPGLSGLPGDDDLNYMNGTAQFNSLPHVRTIGYVRTLNGASPLSEVEANITIWATWNSYTSSNISVHGIFFDEAIEPSGVSDGSNLAYLTNATSFARKAFGSTPIVTICNFGAKPDSRYYSICDEIIVFESCLDNNAGNSVCTTAPLPPQYENQTTISANIPDTTYANQAAIVVHDFVGTTYDGKQANTTTLDSYVSTLEANSVGWAYFCSLNYSSVTFGPATVGVFASSVGNA</sequence>
<dbReference type="PANTHER" id="PTHR35040:SF9">
    <property type="entry name" value="4-LIKE CELL SURFACE PROTEIN, PUTATIVE (AFU_ORTHOLOGUE AFUA_4G14080)-RELATED"/>
    <property type="match status" value="1"/>
</dbReference>
<accession>A0A0C3GE66</accession>
<gene>
    <name evidence="1" type="ORF">OIDMADRAFT_184471</name>
</gene>
<proteinExistence type="predicted"/>
<protein>
    <submittedName>
        <fullName evidence="1">Uncharacterized protein</fullName>
    </submittedName>
</protein>
<dbReference type="AlphaFoldDB" id="A0A0C3GE66"/>
<dbReference type="PANTHER" id="PTHR35040">
    <property type="match status" value="1"/>
</dbReference>